<proteinExistence type="inferred from homology"/>
<evidence type="ECO:0000256" key="6">
    <source>
        <dbReference type="ARBA" id="ARBA00023136"/>
    </source>
</evidence>
<dbReference type="PANTHER" id="PTHR48022:SF4">
    <property type="entry name" value="MAJOR FACILITATOR SUPERFAMILY (MFS) PROFILE DOMAIN-CONTAINING PROTEIN-RELATED"/>
    <property type="match status" value="1"/>
</dbReference>
<dbReference type="InterPro" id="IPR003663">
    <property type="entry name" value="Sugar/inositol_transpt"/>
</dbReference>
<protein>
    <recommendedName>
        <fullName evidence="9">Major facilitator superfamily (MFS) profile domain-containing protein</fullName>
    </recommendedName>
</protein>
<feature type="transmembrane region" description="Helical" evidence="8">
    <location>
        <begin position="326"/>
        <end position="343"/>
    </location>
</feature>
<dbReference type="InterPro" id="IPR036259">
    <property type="entry name" value="MFS_trans_sf"/>
</dbReference>
<feature type="transmembrane region" description="Helical" evidence="8">
    <location>
        <begin position="12"/>
        <end position="37"/>
    </location>
</feature>
<feature type="transmembrane region" description="Helical" evidence="8">
    <location>
        <begin position="420"/>
        <end position="439"/>
    </location>
</feature>
<comment type="subcellular location">
    <subcellularLocation>
        <location evidence="1">Membrane</location>
        <topology evidence="1">Multi-pass membrane protein</topology>
    </subcellularLocation>
</comment>
<keyword evidence="3 7" id="KW-0813">Transport</keyword>
<feature type="transmembrane region" description="Helical" evidence="8">
    <location>
        <begin position="84"/>
        <end position="102"/>
    </location>
</feature>
<evidence type="ECO:0000313" key="10">
    <source>
        <dbReference type="EMBL" id="CAF9938822.1"/>
    </source>
</evidence>
<comment type="similarity">
    <text evidence="2 7">Belongs to the major facilitator superfamily. Sugar transporter (TC 2.A.1.1) family.</text>
</comment>
<keyword evidence="6 8" id="KW-0472">Membrane</keyword>
<dbReference type="EMBL" id="CAJPDR010000528">
    <property type="protein sequence ID" value="CAF9938822.1"/>
    <property type="molecule type" value="Genomic_DNA"/>
</dbReference>
<dbReference type="SUPFAM" id="SSF103473">
    <property type="entry name" value="MFS general substrate transporter"/>
    <property type="match status" value="1"/>
</dbReference>
<feature type="transmembrane region" description="Helical" evidence="8">
    <location>
        <begin position="451"/>
        <end position="470"/>
    </location>
</feature>
<comment type="caution">
    <text evidence="10">The sequence shown here is derived from an EMBL/GenBank/DDBJ whole genome shotgun (WGS) entry which is preliminary data.</text>
</comment>
<evidence type="ECO:0000256" key="8">
    <source>
        <dbReference type="SAM" id="Phobius"/>
    </source>
</evidence>
<dbReference type="GO" id="GO:0016020">
    <property type="term" value="C:membrane"/>
    <property type="evidence" value="ECO:0007669"/>
    <property type="project" value="UniProtKB-SubCell"/>
</dbReference>
<evidence type="ECO:0000256" key="2">
    <source>
        <dbReference type="ARBA" id="ARBA00010992"/>
    </source>
</evidence>
<evidence type="ECO:0000256" key="3">
    <source>
        <dbReference type="ARBA" id="ARBA00022448"/>
    </source>
</evidence>
<feature type="transmembrane region" description="Helical" evidence="8">
    <location>
        <begin position="144"/>
        <end position="162"/>
    </location>
</feature>
<keyword evidence="4 8" id="KW-0812">Transmembrane</keyword>
<keyword evidence="5 8" id="KW-1133">Transmembrane helix</keyword>
<dbReference type="FunFam" id="1.20.1250.20:FF:000090">
    <property type="entry name" value="MFS sugar transporter, putative"/>
    <property type="match status" value="1"/>
</dbReference>
<dbReference type="NCBIfam" id="TIGR00879">
    <property type="entry name" value="SP"/>
    <property type="match status" value="1"/>
</dbReference>
<feature type="transmembrane region" description="Helical" evidence="8">
    <location>
        <begin position="57"/>
        <end position="77"/>
    </location>
</feature>
<reference evidence="10" key="1">
    <citation type="submission" date="2021-03" db="EMBL/GenBank/DDBJ databases">
        <authorList>
            <person name="Tagirdzhanova G."/>
        </authorList>
    </citation>
    <scope>NUCLEOTIDE SEQUENCE</scope>
</reference>
<keyword evidence="11" id="KW-1185">Reference proteome</keyword>
<dbReference type="Pfam" id="PF00083">
    <property type="entry name" value="Sugar_tr"/>
    <property type="match status" value="1"/>
</dbReference>
<feature type="transmembrane region" description="Helical" evidence="8">
    <location>
        <begin position="300"/>
        <end position="320"/>
    </location>
</feature>
<dbReference type="InterPro" id="IPR005828">
    <property type="entry name" value="MFS_sugar_transport-like"/>
</dbReference>
<feature type="transmembrane region" description="Helical" evidence="8">
    <location>
        <begin position="108"/>
        <end position="132"/>
    </location>
</feature>
<feature type="domain" description="Major facilitator superfamily (MFS) profile" evidence="9">
    <location>
        <begin position="13"/>
        <end position="474"/>
    </location>
</feature>
<evidence type="ECO:0000256" key="7">
    <source>
        <dbReference type="RuleBase" id="RU003346"/>
    </source>
</evidence>
<dbReference type="PRINTS" id="PR00171">
    <property type="entry name" value="SUGRTRNSPORT"/>
</dbReference>
<dbReference type="InterPro" id="IPR005829">
    <property type="entry name" value="Sugar_transporter_CS"/>
</dbReference>
<sequence length="504" mass="55216">MGHRLGTFRAIYLVTICCMGSFLFAYDTGIVGGILTLKSFEKDFGYTAKQSTNVNANAVSVLQGGAFFGCFLVWPIASRLGRRWSLVVGAIIFIIGSIMQVVNSHSLSLFFVGRVISGLGVGACTVVVPIFSAEMAPKEIRGRLGSCFQLFFAGGVCVSYWVDYAVESRVPASTRQWQIPIGLQLVPGGILCLGMLLIPESCRWLAKRDRLDEALNSLIWIRGGDSVEVQGEFAEILEGVSEEVRAKDNVTWRECLLPANRYRLFLAITIQLNQQLTGNTSLAYYAPQIFKEVGAGTSSLLVTGFFGIIKVVSVGIFIVRSAAGQLSTYLCFYVWTFVVESVGRKGAFIGGSIGMGIQFLIIALIVKYNPPPANATAKISSPGAAAIAMVYLEAAMYNLSWGPVAWLYIGEIFPTRIREFGVATGAASQWLFNFVLSQITPHAIANIGWRTFLMFCIFNWAISVYSWVLLKETKGRSLEEMEFVFGSKETVFDAGATRRKAEEN</sequence>
<dbReference type="PROSITE" id="PS50850">
    <property type="entry name" value="MFS"/>
    <property type="match status" value="1"/>
</dbReference>
<evidence type="ECO:0000259" key="9">
    <source>
        <dbReference type="PROSITE" id="PS50850"/>
    </source>
</evidence>
<dbReference type="OrthoDB" id="6612291at2759"/>
<dbReference type="Gene3D" id="1.20.1250.20">
    <property type="entry name" value="MFS general substrate transporter like domains"/>
    <property type="match status" value="1"/>
</dbReference>
<dbReference type="GO" id="GO:0005351">
    <property type="term" value="F:carbohydrate:proton symporter activity"/>
    <property type="evidence" value="ECO:0007669"/>
    <property type="project" value="TreeGrafter"/>
</dbReference>
<dbReference type="Proteomes" id="UP000664203">
    <property type="component" value="Unassembled WGS sequence"/>
</dbReference>
<dbReference type="InterPro" id="IPR050360">
    <property type="entry name" value="MFS_Sugar_Transporters"/>
</dbReference>
<evidence type="ECO:0000256" key="1">
    <source>
        <dbReference type="ARBA" id="ARBA00004141"/>
    </source>
</evidence>
<evidence type="ECO:0000256" key="5">
    <source>
        <dbReference type="ARBA" id="ARBA00022989"/>
    </source>
</evidence>
<evidence type="ECO:0000256" key="4">
    <source>
        <dbReference type="ARBA" id="ARBA00022692"/>
    </source>
</evidence>
<name>A0A8H3PDZ0_9LECA</name>
<feature type="transmembrane region" description="Helical" evidence="8">
    <location>
        <begin position="386"/>
        <end position="408"/>
    </location>
</feature>
<accession>A0A8H3PDZ0</accession>
<dbReference type="AlphaFoldDB" id="A0A8H3PDZ0"/>
<dbReference type="InterPro" id="IPR020846">
    <property type="entry name" value="MFS_dom"/>
</dbReference>
<dbReference type="PROSITE" id="PS00217">
    <property type="entry name" value="SUGAR_TRANSPORT_2"/>
    <property type="match status" value="1"/>
</dbReference>
<feature type="transmembrane region" description="Helical" evidence="8">
    <location>
        <begin position="348"/>
        <end position="366"/>
    </location>
</feature>
<evidence type="ECO:0000313" key="11">
    <source>
        <dbReference type="Proteomes" id="UP000664203"/>
    </source>
</evidence>
<feature type="transmembrane region" description="Helical" evidence="8">
    <location>
        <begin position="177"/>
        <end position="198"/>
    </location>
</feature>
<gene>
    <name evidence="10" type="ORF">ALECFALPRED_007857</name>
</gene>
<organism evidence="10 11">
    <name type="scientific">Alectoria fallacina</name>
    <dbReference type="NCBI Taxonomy" id="1903189"/>
    <lineage>
        <taxon>Eukaryota</taxon>
        <taxon>Fungi</taxon>
        <taxon>Dikarya</taxon>
        <taxon>Ascomycota</taxon>
        <taxon>Pezizomycotina</taxon>
        <taxon>Lecanoromycetes</taxon>
        <taxon>OSLEUM clade</taxon>
        <taxon>Lecanoromycetidae</taxon>
        <taxon>Lecanorales</taxon>
        <taxon>Lecanorineae</taxon>
        <taxon>Parmeliaceae</taxon>
        <taxon>Alectoria</taxon>
    </lineage>
</organism>
<dbReference type="PANTHER" id="PTHR48022">
    <property type="entry name" value="PLASTIDIC GLUCOSE TRANSPORTER 4"/>
    <property type="match status" value="1"/>
</dbReference>